<feature type="region of interest" description="Disordered" evidence="1">
    <location>
        <begin position="93"/>
        <end position="141"/>
    </location>
</feature>
<organism evidence="2 3">
    <name type="scientific">Crepidotus variabilis</name>
    <dbReference type="NCBI Taxonomy" id="179855"/>
    <lineage>
        <taxon>Eukaryota</taxon>
        <taxon>Fungi</taxon>
        <taxon>Dikarya</taxon>
        <taxon>Basidiomycota</taxon>
        <taxon>Agaricomycotina</taxon>
        <taxon>Agaricomycetes</taxon>
        <taxon>Agaricomycetidae</taxon>
        <taxon>Agaricales</taxon>
        <taxon>Agaricineae</taxon>
        <taxon>Crepidotaceae</taxon>
        <taxon>Crepidotus</taxon>
    </lineage>
</organism>
<sequence length="141" mass="15313">MTPYASARPSRSNLHSLKWPVSKPSVDHVSASSAPSYAASISSLTFTLLSTTDGPSASLALFDGSRPHQAGTEDLGNCVFLQLKKLYRSLTNLESKTKQEDADEGVEDSGRTVVLKGKGPEGKETDKEKGKWKKQIHDHKE</sequence>
<evidence type="ECO:0000313" key="3">
    <source>
        <dbReference type="Proteomes" id="UP000807306"/>
    </source>
</evidence>
<dbReference type="AlphaFoldDB" id="A0A9P6EDR4"/>
<gene>
    <name evidence="2" type="ORF">CPB83DRAFT_895490</name>
</gene>
<dbReference type="Proteomes" id="UP000807306">
    <property type="component" value="Unassembled WGS sequence"/>
</dbReference>
<comment type="caution">
    <text evidence="2">The sequence shown here is derived from an EMBL/GenBank/DDBJ whole genome shotgun (WGS) entry which is preliminary data.</text>
</comment>
<feature type="compositionally biased region" description="Basic and acidic residues" evidence="1">
    <location>
        <begin position="118"/>
        <end position="129"/>
    </location>
</feature>
<evidence type="ECO:0000313" key="2">
    <source>
        <dbReference type="EMBL" id="KAF9527053.1"/>
    </source>
</evidence>
<accession>A0A9P6EDR4</accession>
<evidence type="ECO:0000256" key="1">
    <source>
        <dbReference type="SAM" id="MobiDB-lite"/>
    </source>
</evidence>
<reference evidence="2" key="1">
    <citation type="submission" date="2020-11" db="EMBL/GenBank/DDBJ databases">
        <authorList>
            <consortium name="DOE Joint Genome Institute"/>
            <person name="Ahrendt S."/>
            <person name="Riley R."/>
            <person name="Andreopoulos W."/>
            <person name="Labutti K."/>
            <person name="Pangilinan J."/>
            <person name="Ruiz-Duenas F.J."/>
            <person name="Barrasa J.M."/>
            <person name="Sanchez-Garcia M."/>
            <person name="Camarero S."/>
            <person name="Miyauchi S."/>
            <person name="Serrano A."/>
            <person name="Linde D."/>
            <person name="Babiker R."/>
            <person name="Drula E."/>
            <person name="Ayuso-Fernandez I."/>
            <person name="Pacheco R."/>
            <person name="Padilla G."/>
            <person name="Ferreira P."/>
            <person name="Barriuso J."/>
            <person name="Kellner H."/>
            <person name="Castanera R."/>
            <person name="Alfaro M."/>
            <person name="Ramirez L."/>
            <person name="Pisabarro A.G."/>
            <person name="Kuo A."/>
            <person name="Tritt A."/>
            <person name="Lipzen A."/>
            <person name="He G."/>
            <person name="Yan M."/>
            <person name="Ng V."/>
            <person name="Cullen D."/>
            <person name="Martin F."/>
            <person name="Rosso M.-N."/>
            <person name="Henrissat B."/>
            <person name="Hibbett D."/>
            <person name="Martinez A.T."/>
            <person name="Grigoriev I.V."/>
        </authorList>
    </citation>
    <scope>NUCLEOTIDE SEQUENCE</scope>
    <source>
        <strain evidence="2">CBS 506.95</strain>
    </source>
</reference>
<dbReference type="EMBL" id="MU157864">
    <property type="protein sequence ID" value="KAF9527053.1"/>
    <property type="molecule type" value="Genomic_DNA"/>
</dbReference>
<dbReference type="OrthoDB" id="2692765at2759"/>
<feature type="compositionally biased region" description="Basic residues" evidence="1">
    <location>
        <begin position="130"/>
        <end position="141"/>
    </location>
</feature>
<keyword evidence="3" id="KW-1185">Reference proteome</keyword>
<name>A0A9P6EDR4_9AGAR</name>
<proteinExistence type="predicted"/>
<protein>
    <submittedName>
        <fullName evidence="2">Uncharacterized protein</fullName>
    </submittedName>
</protein>